<keyword evidence="2" id="KW-1185">Reference proteome</keyword>
<dbReference type="EMBL" id="BNEC01000005">
    <property type="protein sequence ID" value="GHI71685.1"/>
    <property type="molecule type" value="Genomic_DNA"/>
</dbReference>
<evidence type="ECO:0000313" key="1">
    <source>
        <dbReference type="EMBL" id="GHI71685.1"/>
    </source>
</evidence>
<accession>A0ABQ3SV75</accession>
<dbReference type="Proteomes" id="UP000613974">
    <property type="component" value="Unassembled WGS sequence"/>
</dbReference>
<gene>
    <name evidence="1" type="ORF">Snoj_56030</name>
</gene>
<name>A0ABQ3SV75_9ACTN</name>
<evidence type="ECO:0000313" key="2">
    <source>
        <dbReference type="Proteomes" id="UP000613974"/>
    </source>
</evidence>
<proteinExistence type="predicted"/>
<comment type="caution">
    <text evidence="1">The sequence shown here is derived from an EMBL/GenBank/DDBJ whole genome shotgun (WGS) entry which is preliminary data.</text>
</comment>
<organism evidence="1 2">
    <name type="scientific">Streptomyces nojiriensis</name>
    <dbReference type="NCBI Taxonomy" id="66374"/>
    <lineage>
        <taxon>Bacteria</taxon>
        <taxon>Bacillati</taxon>
        <taxon>Actinomycetota</taxon>
        <taxon>Actinomycetes</taxon>
        <taxon>Kitasatosporales</taxon>
        <taxon>Streptomycetaceae</taxon>
        <taxon>Streptomyces</taxon>
    </lineage>
</organism>
<protein>
    <submittedName>
        <fullName evidence="1">Uncharacterized protein</fullName>
    </submittedName>
</protein>
<sequence>MIVTVPLVDLADPRVLQRRQLGHDLLDRRLGHLGPLSVVDEFRPAYGARSGLCAGRLLALGEDDRFGGWGELYAVADRLARFGRMPEAMENLVLGVMPARVATSGRGR</sequence>
<reference evidence="2" key="1">
    <citation type="submission" date="2023-07" db="EMBL/GenBank/DDBJ databases">
        <title>Whole genome shotgun sequence of Streptomyces nojiriensis NBRC 13794.</title>
        <authorList>
            <person name="Komaki H."/>
            <person name="Tamura T."/>
        </authorList>
    </citation>
    <scope>NUCLEOTIDE SEQUENCE [LARGE SCALE GENOMIC DNA]</scope>
    <source>
        <strain evidence="2">NBRC 13794</strain>
    </source>
</reference>